<evidence type="ECO:0000256" key="2">
    <source>
        <dbReference type="ARBA" id="ARBA00022692"/>
    </source>
</evidence>
<feature type="region of interest" description="Disordered" evidence="5">
    <location>
        <begin position="167"/>
        <end position="202"/>
    </location>
</feature>
<dbReference type="AlphaFoldDB" id="A0A9N9PKG2"/>
<proteinExistence type="predicted"/>
<dbReference type="Pfam" id="PF07690">
    <property type="entry name" value="MFS_1"/>
    <property type="match status" value="1"/>
</dbReference>
<feature type="transmembrane region" description="Helical" evidence="6">
    <location>
        <begin position="689"/>
        <end position="707"/>
    </location>
</feature>
<feature type="transmembrane region" description="Helical" evidence="6">
    <location>
        <begin position="815"/>
        <end position="837"/>
    </location>
</feature>
<dbReference type="GO" id="GO:0016020">
    <property type="term" value="C:membrane"/>
    <property type="evidence" value="ECO:0007669"/>
    <property type="project" value="UniProtKB-SubCell"/>
</dbReference>
<dbReference type="PANTHER" id="PTHR42718">
    <property type="entry name" value="MAJOR FACILITATOR SUPERFAMILY MULTIDRUG TRANSPORTER MFSC"/>
    <property type="match status" value="1"/>
</dbReference>
<feature type="domain" description="Major facilitator superfamily (MFS) profile" evidence="7">
    <location>
        <begin position="428"/>
        <end position="880"/>
    </location>
</feature>
<comment type="subcellular location">
    <subcellularLocation>
        <location evidence="1">Membrane</location>
        <topology evidence="1">Multi-pass membrane protein</topology>
    </subcellularLocation>
</comment>
<reference evidence="8" key="1">
    <citation type="submission" date="2021-07" db="EMBL/GenBank/DDBJ databases">
        <authorList>
            <person name="Durling M."/>
        </authorList>
    </citation>
    <scope>NUCLEOTIDE SEQUENCE</scope>
</reference>
<feature type="compositionally biased region" description="Polar residues" evidence="5">
    <location>
        <begin position="918"/>
        <end position="928"/>
    </location>
</feature>
<dbReference type="Gene3D" id="1.20.1250.20">
    <property type="entry name" value="MFS general substrate transporter like domains"/>
    <property type="match status" value="2"/>
</dbReference>
<feature type="region of interest" description="Disordered" evidence="5">
    <location>
        <begin position="1008"/>
        <end position="1028"/>
    </location>
</feature>
<feature type="transmembrane region" description="Helical" evidence="6">
    <location>
        <begin position="752"/>
        <end position="771"/>
    </location>
</feature>
<feature type="region of interest" description="Disordered" evidence="5">
    <location>
        <begin position="1"/>
        <end position="40"/>
    </location>
</feature>
<evidence type="ECO:0000313" key="9">
    <source>
        <dbReference type="Proteomes" id="UP000696280"/>
    </source>
</evidence>
<dbReference type="InterPro" id="IPR036259">
    <property type="entry name" value="MFS_trans_sf"/>
</dbReference>
<feature type="compositionally biased region" description="Basic and acidic residues" evidence="5">
    <location>
        <begin position="1019"/>
        <end position="1028"/>
    </location>
</feature>
<dbReference type="InterPro" id="IPR020846">
    <property type="entry name" value="MFS_dom"/>
</dbReference>
<evidence type="ECO:0000256" key="1">
    <source>
        <dbReference type="ARBA" id="ARBA00004141"/>
    </source>
</evidence>
<dbReference type="OrthoDB" id="2985014at2759"/>
<evidence type="ECO:0000256" key="5">
    <source>
        <dbReference type="SAM" id="MobiDB-lite"/>
    </source>
</evidence>
<keyword evidence="9" id="KW-1185">Reference proteome</keyword>
<gene>
    <name evidence="8" type="ORF">HYFRA_00004178</name>
</gene>
<feature type="transmembrane region" description="Helical" evidence="6">
    <location>
        <begin position="777"/>
        <end position="803"/>
    </location>
</feature>
<feature type="transmembrane region" description="Helical" evidence="6">
    <location>
        <begin position="464"/>
        <end position="483"/>
    </location>
</feature>
<keyword evidence="3 6" id="KW-1133">Transmembrane helix</keyword>
<evidence type="ECO:0000313" key="8">
    <source>
        <dbReference type="EMBL" id="CAG8949851.1"/>
    </source>
</evidence>
<feature type="region of interest" description="Disordered" evidence="5">
    <location>
        <begin position="882"/>
        <end position="928"/>
    </location>
</feature>
<dbReference type="PROSITE" id="PS50850">
    <property type="entry name" value="MFS"/>
    <property type="match status" value="1"/>
</dbReference>
<feature type="transmembrane region" description="Helical" evidence="6">
    <location>
        <begin position="651"/>
        <end position="668"/>
    </location>
</feature>
<dbReference type="EMBL" id="CAJVRL010000025">
    <property type="protein sequence ID" value="CAG8949851.1"/>
    <property type="molecule type" value="Genomic_DNA"/>
</dbReference>
<evidence type="ECO:0000256" key="6">
    <source>
        <dbReference type="SAM" id="Phobius"/>
    </source>
</evidence>
<accession>A0A9N9PKG2</accession>
<feature type="transmembrane region" description="Helical" evidence="6">
    <location>
        <begin position="727"/>
        <end position="745"/>
    </location>
</feature>
<name>A0A9N9PKG2_9HELO</name>
<feature type="region of interest" description="Disordered" evidence="5">
    <location>
        <begin position="102"/>
        <end position="127"/>
    </location>
</feature>
<evidence type="ECO:0000256" key="4">
    <source>
        <dbReference type="ARBA" id="ARBA00023136"/>
    </source>
</evidence>
<dbReference type="GO" id="GO:0022857">
    <property type="term" value="F:transmembrane transporter activity"/>
    <property type="evidence" value="ECO:0007669"/>
    <property type="project" value="InterPro"/>
</dbReference>
<feature type="transmembrane region" description="Helical" evidence="6">
    <location>
        <begin position="495"/>
        <end position="512"/>
    </location>
</feature>
<keyword evidence="2 6" id="KW-0812">Transmembrane</keyword>
<keyword evidence="4 6" id="KW-0472">Membrane</keyword>
<dbReference type="SUPFAM" id="SSF103473">
    <property type="entry name" value="MFS general substrate transporter"/>
    <property type="match status" value="1"/>
</dbReference>
<evidence type="ECO:0000259" key="7">
    <source>
        <dbReference type="PROSITE" id="PS50850"/>
    </source>
</evidence>
<comment type="caution">
    <text evidence="8">The sequence shown here is derived from an EMBL/GenBank/DDBJ whole genome shotgun (WGS) entry which is preliminary data.</text>
</comment>
<feature type="transmembrane region" description="Helical" evidence="6">
    <location>
        <begin position="426"/>
        <end position="452"/>
    </location>
</feature>
<feature type="compositionally biased region" description="Polar residues" evidence="5">
    <location>
        <begin position="887"/>
        <end position="903"/>
    </location>
</feature>
<feature type="transmembrane region" description="Helical" evidence="6">
    <location>
        <begin position="857"/>
        <end position="875"/>
    </location>
</feature>
<dbReference type="NCBIfam" id="TIGR03833">
    <property type="entry name" value="YwbE family protein"/>
    <property type="match status" value="1"/>
</dbReference>
<feature type="transmembrane region" description="Helical" evidence="6">
    <location>
        <begin position="518"/>
        <end position="544"/>
    </location>
</feature>
<dbReference type="PANTHER" id="PTHR42718:SF23">
    <property type="entry name" value="MAJOR FACILITATOR SUPERFAMILY (MFS) PROFILE DOMAIN-CONTAINING PROTEIN"/>
    <property type="match status" value="1"/>
</dbReference>
<dbReference type="Pfam" id="PF09962">
    <property type="entry name" value="DUF2196"/>
    <property type="match status" value="1"/>
</dbReference>
<dbReference type="Proteomes" id="UP000696280">
    <property type="component" value="Unassembled WGS sequence"/>
</dbReference>
<protein>
    <recommendedName>
        <fullName evidence="7">Major facilitator superfamily (MFS) profile domain-containing protein</fullName>
    </recommendedName>
</protein>
<feature type="transmembrane region" description="Helical" evidence="6">
    <location>
        <begin position="581"/>
        <end position="601"/>
    </location>
</feature>
<dbReference type="InterPro" id="IPR011701">
    <property type="entry name" value="MFS"/>
</dbReference>
<organism evidence="8 9">
    <name type="scientific">Hymenoscyphus fraxineus</name>
    <dbReference type="NCBI Taxonomy" id="746836"/>
    <lineage>
        <taxon>Eukaryota</taxon>
        <taxon>Fungi</taxon>
        <taxon>Dikarya</taxon>
        <taxon>Ascomycota</taxon>
        <taxon>Pezizomycotina</taxon>
        <taxon>Leotiomycetes</taxon>
        <taxon>Helotiales</taxon>
        <taxon>Helotiaceae</taxon>
        <taxon>Hymenoscyphus</taxon>
    </lineage>
</organism>
<feature type="transmembrane region" description="Helical" evidence="6">
    <location>
        <begin position="556"/>
        <end position="575"/>
    </location>
</feature>
<sequence>MNASRHSNRGGQPSQRGRGRGRGGRRTGGFNDRRDLHPVPSIQQVIPGAPVSIVLKIDQGSGREVQGIAADILTSGNHPRGIKVRLQDGRVGRVQRMVSEGEAKAASAGLNGLGRNGESERGGGQVTVSARATPMPSKYSDFRLDAPDEPPAAELSLSDYVVVKTKPAKKGKGKKMNETTDGQTGEAEAEAEAGSTVESSTSKCPVCGEFEGDEAAVAHHAELPEIVFGLKDINAPLSDESLDSEAGNIHCRSGIPRKDFRTTIQGPRPHIQVSLLLLFAKTRDIDVLQTAAQPPLPLSPLPEPHQVFSTVGCVTDPKAIPQDSWPSSFHLEAGLLTLNHGYHTGLPSAVNMPLYGRERTPYLYSNVSGRSAIRNRQQNWPPGSGLTSKYPVQSNPRLNVEATMNEIVGDDPEARPDYFKNTFEEIVFVFTVMMATAATTFLQGVTVINTAAIGKSLDMTASQITWIAASIGLGSGSFMLFFGKTADLFGRKAQLLLGMAFLGFFSLLAAFAPNAMALDIICGFLGVGTAIISPPAIGTLFAAYPEGKRRNKATGALGAGNPLGFVLGSMSSGLATRIWGWRASFIVISIFFFVMTAMAVWTMPSIPRIGNTREMMKSFDYFGTVLTIIGVALFSAALTQGPDIGWRAPQTIITLILGVLFMCAFAWWENIHAHPLLDPSVWKNTNYTLCVLCTMFGYMSFVTNQFWIPLYMQEVQHLSPLNIASRMLPQVLAGLAWSYIGQALVCRLPGRIIMAIGGIAYLAGAILLIFIRPETSYWKFLFPAMVITVIGADFQFIVANLYVAKQMPSQSSLGAGVIQTAYRLSVSVGLGITTAIYGTTQKTTLGSTDATFPFERAYLGGIAFAAFSLLFIPFMKLDKQGSGEQAPPTTSTTLFDSETQESLPRSAGEYRDDEGDPSLTSKASQSTLGSAATYGSEATYFDRWSWENGQVWTPTSGEHHHHDANLEVLYEVCVKCLEERRVILPVRQSAVDTNYQSQAEVSGYMRNRVSEGGPGWHQRRVEARQDNA</sequence>
<feature type="compositionally biased region" description="Low complexity" evidence="5">
    <location>
        <begin position="179"/>
        <end position="202"/>
    </location>
</feature>
<evidence type="ECO:0000256" key="3">
    <source>
        <dbReference type="ARBA" id="ARBA00022989"/>
    </source>
</evidence>
<feature type="transmembrane region" description="Helical" evidence="6">
    <location>
        <begin position="621"/>
        <end position="639"/>
    </location>
</feature>
<dbReference type="InterPro" id="IPR019240">
    <property type="entry name" value="DUF2196"/>
</dbReference>